<dbReference type="CDD" id="cd07105">
    <property type="entry name" value="ALDH_SaliADH"/>
    <property type="match status" value="1"/>
</dbReference>
<evidence type="ECO:0000259" key="6">
    <source>
        <dbReference type="Pfam" id="PF00171"/>
    </source>
</evidence>
<gene>
    <name evidence="7" type="ORF">AAL_01400</name>
</gene>
<dbReference type="GO" id="GO:0009450">
    <property type="term" value="P:gamma-aminobutyric acid catabolic process"/>
    <property type="evidence" value="ECO:0007669"/>
    <property type="project" value="TreeGrafter"/>
</dbReference>
<evidence type="ECO:0000256" key="5">
    <source>
        <dbReference type="RuleBase" id="RU003345"/>
    </source>
</evidence>
<dbReference type="PROSITE" id="PS00687">
    <property type="entry name" value="ALDEHYDE_DEHYDR_GLU"/>
    <property type="match status" value="1"/>
</dbReference>
<accession>A0A166U504</accession>
<dbReference type="PANTHER" id="PTHR43353:SF6">
    <property type="entry name" value="CYTOPLASMIC ALDEHYDE DEHYDROGENASE (EUROFUNG)"/>
    <property type="match status" value="1"/>
</dbReference>
<dbReference type="SUPFAM" id="SSF53720">
    <property type="entry name" value="ALDH-like"/>
    <property type="match status" value="1"/>
</dbReference>
<dbReference type="InterPro" id="IPR029510">
    <property type="entry name" value="Ald_DH_CS_GLU"/>
</dbReference>
<feature type="domain" description="Aldehyde dehydrogenase" evidence="6">
    <location>
        <begin position="20"/>
        <end position="472"/>
    </location>
</feature>
<evidence type="ECO:0000256" key="3">
    <source>
        <dbReference type="ARBA" id="ARBA00023002"/>
    </source>
</evidence>
<protein>
    <submittedName>
        <fullName evidence="7">Aldehyde/histidinol dehydrogenase</fullName>
    </submittedName>
</protein>
<comment type="similarity">
    <text evidence="1 5">Belongs to the aldehyde dehydrogenase family.</text>
</comment>
<dbReference type="InterPro" id="IPR016163">
    <property type="entry name" value="Ald_DH_C"/>
</dbReference>
<dbReference type="InterPro" id="IPR016162">
    <property type="entry name" value="Ald_DH_N"/>
</dbReference>
<keyword evidence="3 5" id="KW-0560">Oxidoreductase</keyword>
<evidence type="ECO:0000256" key="4">
    <source>
        <dbReference type="PROSITE-ProRule" id="PRU10007"/>
    </source>
</evidence>
<dbReference type="InterPro" id="IPR016161">
    <property type="entry name" value="Ald_DH/histidinol_DH"/>
</dbReference>
<dbReference type="InterPro" id="IPR050740">
    <property type="entry name" value="Aldehyde_DH_Superfamily"/>
</dbReference>
<sequence>MAANEIVPLVIGGKHFFTEKTFDVKSPSTGKVLHRAAAASKEDAIKAVDAASEALRSWRKTTLQQRQDIFLKAADNLQSRADELQKCLEGETGATSAWSQMNVNVMAMILKDVAGRVISLAGSIPSMKDPSRTALVVREPFGVVLSIAPWNAPYILGTRAVAFPIAAGNTVVFKAPELSPKTMWKIADVFREAGLPDGVINFIAHDPTDAPSVTAALIADPRVRKINFTGSTNVGRVIAKQAGEHLKPVVLELGGKAPAIVWEDADLEVAAHHCAVGAFLNSGQICMSTEKILVHKAIKDDFRQKLAAAVKTIFPAGGEAPILVSSATAQRNKQLVADAVERGASILLGDAGVKESSDTRLRPIVVDGVTTDMDIYQVESFGPTVSLVNIESEEEAIRLANDTDYGLSSAVFTEDLRRGLRIAEALETGAVHINSMSPHDEPSLPHGGTKSSGFGRFNTSLGLEEWTWTKNITYNR</sequence>
<organism evidence="7 8">
    <name type="scientific">Moelleriella libera RCEF 2490</name>
    <dbReference type="NCBI Taxonomy" id="1081109"/>
    <lineage>
        <taxon>Eukaryota</taxon>
        <taxon>Fungi</taxon>
        <taxon>Dikarya</taxon>
        <taxon>Ascomycota</taxon>
        <taxon>Pezizomycotina</taxon>
        <taxon>Sordariomycetes</taxon>
        <taxon>Hypocreomycetidae</taxon>
        <taxon>Hypocreales</taxon>
        <taxon>Clavicipitaceae</taxon>
        <taxon>Moelleriella</taxon>
    </lineage>
</organism>
<dbReference type="InterPro" id="IPR015590">
    <property type="entry name" value="Aldehyde_DH_dom"/>
</dbReference>
<evidence type="ECO:0000313" key="8">
    <source>
        <dbReference type="Proteomes" id="UP000078544"/>
    </source>
</evidence>
<name>A0A166U504_9HYPO</name>
<keyword evidence="2" id="KW-0521">NADP</keyword>
<dbReference type="Gene3D" id="3.40.605.10">
    <property type="entry name" value="Aldehyde Dehydrogenase, Chain A, domain 1"/>
    <property type="match status" value="1"/>
</dbReference>
<dbReference type="OrthoDB" id="310895at2759"/>
<dbReference type="STRING" id="1081109.A0A166U504"/>
<evidence type="ECO:0000256" key="1">
    <source>
        <dbReference type="ARBA" id="ARBA00009986"/>
    </source>
</evidence>
<dbReference type="AlphaFoldDB" id="A0A166U504"/>
<dbReference type="Pfam" id="PF00171">
    <property type="entry name" value="Aldedh"/>
    <property type="match status" value="1"/>
</dbReference>
<dbReference type="FunFam" id="3.40.309.10:FF:000010">
    <property type="entry name" value="Gamma-aminobutyraldehyde dehydrogenase"/>
    <property type="match status" value="1"/>
</dbReference>
<feature type="active site" evidence="4">
    <location>
        <position position="252"/>
    </location>
</feature>
<dbReference type="GO" id="GO:0004777">
    <property type="term" value="F:succinate-semialdehyde dehydrogenase (NAD+) activity"/>
    <property type="evidence" value="ECO:0007669"/>
    <property type="project" value="TreeGrafter"/>
</dbReference>
<dbReference type="Gene3D" id="3.40.309.10">
    <property type="entry name" value="Aldehyde Dehydrogenase, Chain A, domain 2"/>
    <property type="match status" value="1"/>
</dbReference>
<dbReference type="Proteomes" id="UP000078544">
    <property type="component" value="Unassembled WGS sequence"/>
</dbReference>
<evidence type="ECO:0000256" key="2">
    <source>
        <dbReference type="ARBA" id="ARBA00022857"/>
    </source>
</evidence>
<evidence type="ECO:0000313" key="7">
    <source>
        <dbReference type="EMBL" id="OAA32068.1"/>
    </source>
</evidence>
<dbReference type="PANTHER" id="PTHR43353">
    <property type="entry name" value="SUCCINATE-SEMIALDEHYDE DEHYDROGENASE, MITOCHONDRIAL"/>
    <property type="match status" value="1"/>
</dbReference>
<dbReference type="FunFam" id="3.40.605.10:FF:000012">
    <property type="entry name" value="NAD-dependent succinate-semialdehyde dehydrogenase"/>
    <property type="match status" value="1"/>
</dbReference>
<keyword evidence="8" id="KW-1185">Reference proteome</keyword>
<reference evidence="7 8" key="1">
    <citation type="journal article" date="2016" name="Genome Biol. Evol.">
        <title>Divergent and convergent evolution of fungal pathogenicity.</title>
        <authorList>
            <person name="Shang Y."/>
            <person name="Xiao G."/>
            <person name="Zheng P."/>
            <person name="Cen K."/>
            <person name="Zhan S."/>
            <person name="Wang C."/>
        </authorList>
    </citation>
    <scope>NUCLEOTIDE SEQUENCE [LARGE SCALE GENOMIC DNA]</scope>
    <source>
        <strain evidence="7 8">RCEF 2490</strain>
    </source>
</reference>
<dbReference type="EMBL" id="AZGY01000002">
    <property type="protein sequence ID" value="OAA32068.1"/>
    <property type="molecule type" value="Genomic_DNA"/>
</dbReference>
<proteinExistence type="inferred from homology"/>
<comment type="caution">
    <text evidence="7">The sequence shown here is derived from an EMBL/GenBank/DDBJ whole genome shotgun (WGS) entry which is preliminary data.</text>
</comment>